<comment type="caution">
    <text evidence="1">The sequence shown here is derived from an EMBL/GenBank/DDBJ whole genome shotgun (WGS) entry which is preliminary data.</text>
</comment>
<sequence length="84" mass="9340">MGWSYYGTAQARPLQRRQPKSRLSVSNANQQVGVYFCGRVSQMTGEILKSLKRIQAGPVTLISGWILNEARSVAQAMPYGNPRL</sequence>
<proteinExistence type="predicted"/>
<dbReference type="RefSeq" id="WP_273896721.1">
    <property type="nucleotide sequence ID" value="NZ_JAMDGS010000001.1"/>
</dbReference>
<dbReference type="Proteomes" id="UP001150531">
    <property type="component" value="Unassembled WGS sequence"/>
</dbReference>
<gene>
    <name evidence="1" type="ORF">M5G18_00345</name>
</gene>
<evidence type="ECO:0000313" key="1">
    <source>
        <dbReference type="EMBL" id="MDD1123026.1"/>
    </source>
</evidence>
<accession>A0ABT5PGK5</accession>
<dbReference type="EMBL" id="JAMDGS010000001">
    <property type="protein sequence ID" value="MDD1123026.1"/>
    <property type="molecule type" value="Genomic_DNA"/>
</dbReference>
<evidence type="ECO:0000313" key="2">
    <source>
        <dbReference type="Proteomes" id="UP001150531"/>
    </source>
</evidence>
<keyword evidence="2" id="KW-1185">Reference proteome</keyword>
<reference evidence="1" key="1">
    <citation type="submission" date="2022-05" db="EMBL/GenBank/DDBJ databases">
        <title>Novel Pseudomonas spp. Isolated from a Rainbow Trout Aquaculture Facility.</title>
        <authorList>
            <person name="Testerman T."/>
            <person name="Graf J."/>
        </authorList>
    </citation>
    <scope>NUCLEOTIDE SEQUENCE</scope>
    <source>
        <strain evidence="1">ID386</strain>
    </source>
</reference>
<protein>
    <submittedName>
        <fullName evidence="1">Uncharacterized protein</fullName>
    </submittedName>
</protein>
<name>A0ABT5PGK5_9PSED</name>
<organism evidence="1 2">
    <name type="scientific">Pseudomonas aphyarum</name>
    <dbReference type="NCBI Taxonomy" id="2942629"/>
    <lineage>
        <taxon>Bacteria</taxon>
        <taxon>Pseudomonadati</taxon>
        <taxon>Pseudomonadota</taxon>
        <taxon>Gammaproteobacteria</taxon>
        <taxon>Pseudomonadales</taxon>
        <taxon>Pseudomonadaceae</taxon>
        <taxon>Pseudomonas</taxon>
    </lineage>
</organism>